<reference evidence="2" key="1">
    <citation type="submission" date="2014-09" db="EMBL/GenBank/DDBJ databases">
        <authorList>
            <person name="Magalhaes I.L.F."/>
            <person name="Oliveira U."/>
            <person name="Santos F.R."/>
            <person name="Vidigal T.H.D.A."/>
            <person name="Brescovit A.D."/>
            <person name="Santos A.J."/>
        </authorList>
    </citation>
    <scope>NUCLEOTIDE SEQUENCE</scope>
    <source>
        <tissue evidence="2">Shoot tissue taken approximately 20 cm above the soil surface</tissue>
    </source>
</reference>
<reference evidence="2" key="2">
    <citation type="journal article" date="2015" name="Data Brief">
        <title>Shoot transcriptome of the giant reed, Arundo donax.</title>
        <authorList>
            <person name="Barrero R.A."/>
            <person name="Guerrero F.D."/>
            <person name="Moolhuijzen P."/>
            <person name="Goolsby J.A."/>
            <person name="Tidwell J."/>
            <person name="Bellgard S.E."/>
            <person name="Bellgard M.I."/>
        </authorList>
    </citation>
    <scope>NUCLEOTIDE SEQUENCE</scope>
    <source>
        <tissue evidence="2">Shoot tissue taken approximately 20 cm above the soil surface</tissue>
    </source>
</reference>
<feature type="region of interest" description="Disordered" evidence="1">
    <location>
        <begin position="1"/>
        <end position="30"/>
    </location>
</feature>
<organism evidence="2">
    <name type="scientific">Arundo donax</name>
    <name type="common">Giant reed</name>
    <name type="synonym">Donax arundinaceus</name>
    <dbReference type="NCBI Taxonomy" id="35708"/>
    <lineage>
        <taxon>Eukaryota</taxon>
        <taxon>Viridiplantae</taxon>
        <taxon>Streptophyta</taxon>
        <taxon>Embryophyta</taxon>
        <taxon>Tracheophyta</taxon>
        <taxon>Spermatophyta</taxon>
        <taxon>Magnoliopsida</taxon>
        <taxon>Liliopsida</taxon>
        <taxon>Poales</taxon>
        <taxon>Poaceae</taxon>
        <taxon>PACMAD clade</taxon>
        <taxon>Arundinoideae</taxon>
        <taxon>Arundineae</taxon>
        <taxon>Arundo</taxon>
    </lineage>
</organism>
<evidence type="ECO:0000313" key="2">
    <source>
        <dbReference type="EMBL" id="JAE26674.1"/>
    </source>
</evidence>
<feature type="compositionally biased region" description="Basic and acidic residues" evidence="1">
    <location>
        <begin position="112"/>
        <end position="123"/>
    </location>
</feature>
<name>A0A0A9GT15_ARUDO</name>
<proteinExistence type="predicted"/>
<sequence>MPVAPPAVLSGLASPASSPATRRSFPHGSSWRMVGSRGGPRSLCIWLGFPYHIPLSSSTSHAPPACFLVVSMSPAIYSSTNTACFVVVAMSPATHSSTDATRGSKRARGTKVRGELDRGAAET</sequence>
<feature type="compositionally biased region" description="Low complexity" evidence="1">
    <location>
        <begin position="1"/>
        <end position="20"/>
    </location>
</feature>
<evidence type="ECO:0000256" key="1">
    <source>
        <dbReference type="SAM" id="MobiDB-lite"/>
    </source>
</evidence>
<feature type="region of interest" description="Disordered" evidence="1">
    <location>
        <begin position="95"/>
        <end position="123"/>
    </location>
</feature>
<dbReference type="EMBL" id="GBRH01171222">
    <property type="protein sequence ID" value="JAE26674.1"/>
    <property type="molecule type" value="Transcribed_RNA"/>
</dbReference>
<protein>
    <submittedName>
        <fullName evidence="2">Uncharacterized protein</fullName>
    </submittedName>
</protein>
<accession>A0A0A9GT15</accession>
<dbReference type="AlphaFoldDB" id="A0A0A9GT15"/>